<keyword evidence="2" id="KW-0808">Transferase</keyword>
<dbReference type="Gene3D" id="3.90.1150.10">
    <property type="entry name" value="Aspartate Aminotransferase, domain 1"/>
    <property type="match status" value="1"/>
</dbReference>
<sequence length="420" mass="46604">MNLNFDKASFKDFENIEGMGVYERSAFFAEYLDYLRKRGHLNYRMESMSGCGPEVEMNIAGLGGKKKYVSLVSNDYLGFTQHELVKKAAIEGIMRFGTGAGASPAIGGHFSFHEMLEKKIAGFFGRDAAITYTTGYTANSASLLCLLKKEDMAILDMSVHASVFEGCMNTNIKLFLHNNMDALERALKESKATHRTRIVVVDGVYSQDGDLAPLDMIIELTRHYGAYLMVDDAHGIGVLGRTGRGLIEEHNLLDKVDIISGTFSKTFGHVGGYVVASAELIQFLKYQSRQHLFSVTASPASMSILKAIDLIDEEPEWQDLLWENIIYFQKGLKDLGLDIGTTASGIVPVKIRDIPMTLEVGRLLLKAGVYANPIMYPAVSKKDSRIRMSLMATHTRPHLDKVLNAFSDISAKLRLGSRYQ</sequence>
<dbReference type="AlphaFoldDB" id="A0A317F0F4"/>
<dbReference type="Proteomes" id="UP000245391">
    <property type="component" value="Unassembled WGS sequence"/>
</dbReference>
<dbReference type="RefSeq" id="WP_109928813.1">
    <property type="nucleotide sequence ID" value="NZ_QGNY01000002.1"/>
</dbReference>
<comment type="cofactor">
    <cofactor evidence="1">
        <name>pyridoxal 5'-phosphate</name>
        <dbReference type="ChEBI" id="CHEBI:597326"/>
    </cofactor>
</comment>
<keyword evidence="5" id="KW-1185">Reference proteome</keyword>
<dbReference type="EMBL" id="QGNY01000002">
    <property type="protein sequence ID" value="PWS32641.1"/>
    <property type="molecule type" value="Genomic_DNA"/>
</dbReference>
<dbReference type="InterPro" id="IPR015421">
    <property type="entry name" value="PyrdxlP-dep_Trfase_major"/>
</dbReference>
<reference evidence="5" key="1">
    <citation type="submission" date="2018-05" db="EMBL/GenBank/DDBJ databases">
        <title>Pedobacter paludis sp. nov., isolated from wetland soil.</title>
        <authorList>
            <person name="Zhang Y."/>
        </authorList>
    </citation>
    <scope>NUCLEOTIDE SEQUENCE [LARGE SCALE GENOMIC DNA]</scope>
    <source>
        <strain evidence="5">R-8</strain>
    </source>
</reference>
<accession>A0A317F0F4</accession>
<dbReference type="OrthoDB" id="9807157at2"/>
<dbReference type="PANTHER" id="PTHR13693">
    <property type="entry name" value="CLASS II AMINOTRANSFERASE/8-AMINO-7-OXONONANOATE SYNTHASE"/>
    <property type="match status" value="1"/>
</dbReference>
<dbReference type="InterPro" id="IPR015422">
    <property type="entry name" value="PyrdxlP-dep_Trfase_small"/>
</dbReference>
<evidence type="ECO:0000313" key="4">
    <source>
        <dbReference type="EMBL" id="PWS32641.1"/>
    </source>
</evidence>
<dbReference type="GO" id="GO:0016740">
    <property type="term" value="F:transferase activity"/>
    <property type="evidence" value="ECO:0007669"/>
    <property type="project" value="UniProtKB-KW"/>
</dbReference>
<dbReference type="GO" id="GO:0030170">
    <property type="term" value="F:pyridoxal phosphate binding"/>
    <property type="evidence" value="ECO:0007669"/>
    <property type="project" value="InterPro"/>
</dbReference>
<dbReference type="InterPro" id="IPR004839">
    <property type="entry name" value="Aminotransferase_I/II_large"/>
</dbReference>
<name>A0A317F0F4_9SPHI</name>
<dbReference type="InterPro" id="IPR050087">
    <property type="entry name" value="AON_synthase_class-II"/>
</dbReference>
<comment type="caution">
    <text evidence="4">The sequence shown here is derived from an EMBL/GenBank/DDBJ whole genome shotgun (WGS) entry which is preliminary data.</text>
</comment>
<evidence type="ECO:0000313" key="5">
    <source>
        <dbReference type="Proteomes" id="UP000245391"/>
    </source>
</evidence>
<dbReference type="Gene3D" id="3.40.640.10">
    <property type="entry name" value="Type I PLP-dependent aspartate aminotransferase-like (Major domain)"/>
    <property type="match status" value="1"/>
</dbReference>
<gene>
    <name evidence="4" type="ORF">DF947_06090</name>
</gene>
<feature type="domain" description="Aminotransferase class I/classII large" evidence="3">
    <location>
        <begin position="67"/>
        <end position="405"/>
    </location>
</feature>
<protein>
    <submittedName>
        <fullName evidence="4">2-amino-3-ketobutyrate CoA ligase</fullName>
    </submittedName>
</protein>
<dbReference type="GO" id="GO:0016874">
    <property type="term" value="F:ligase activity"/>
    <property type="evidence" value="ECO:0007669"/>
    <property type="project" value="UniProtKB-KW"/>
</dbReference>
<dbReference type="Pfam" id="PF00155">
    <property type="entry name" value="Aminotran_1_2"/>
    <property type="match status" value="1"/>
</dbReference>
<evidence type="ECO:0000256" key="1">
    <source>
        <dbReference type="ARBA" id="ARBA00001933"/>
    </source>
</evidence>
<evidence type="ECO:0000256" key="2">
    <source>
        <dbReference type="ARBA" id="ARBA00022679"/>
    </source>
</evidence>
<dbReference type="PANTHER" id="PTHR13693:SF3">
    <property type="entry name" value="LD36009P"/>
    <property type="match status" value="1"/>
</dbReference>
<organism evidence="4 5">
    <name type="scientific">Pedobacter paludis</name>
    <dbReference type="NCBI Taxonomy" id="2203212"/>
    <lineage>
        <taxon>Bacteria</taxon>
        <taxon>Pseudomonadati</taxon>
        <taxon>Bacteroidota</taxon>
        <taxon>Sphingobacteriia</taxon>
        <taxon>Sphingobacteriales</taxon>
        <taxon>Sphingobacteriaceae</taxon>
        <taxon>Pedobacter</taxon>
    </lineage>
</organism>
<keyword evidence="4" id="KW-0436">Ligase</keyword>
<dbReference type="SUPFAM" id="SSF53383">
    <property type="entry name" value="PLP-dependent transferases"/>
    <property type="match status" value="1"/>
</dbReference>
<evidence type="ECO:0000259" key="3">
    <source>
        <dbReference type="Pfam" id="PF00155"/>
    </source>
</evidence>
<proteinExistence type="predicted"/>
<dbReference type="InterPro" id="IPR015424">
    <property type="entry name" value="PyrdxlP-dep_Trfase"/>
</dbReference>